<evidence type="ECO:0000256" key="1">
    <source>
        <dbReference type="ARBA" id="ARBA00004651"/>
    </source>
</evidence>
<feature type="transmembrane region" description="Helical" evidence="8">
    <location>
        <begin position="180"/>
        <end position="203"/>
    </location>
</feature>
<evidence type="ECO:0000313" key="10">
    <source>
        <dbReference type="EMBL" id="HGE75495.1"/>
    </source>
</evidence>
<dbReference type="GO" id="GO:0005886">
    <property type="term" value="C:plasma membrane"/>
    <property type="evidence" value="ECO:0007669"/>
    <property type="project" value="UniProtKB-SubCell"/>
</dbReference>
<accession>A0A7V3VTA3</accession>
<feature type="transmembrane region" description="Helical" evidence="8">
    <location>
        <begin position="64"/>
        <end position="84"/>
    </location>
</feature>
<feature type="transmembrane region" description="Helical" evidence="8">
    <location>
        <begin position="148"/>
        <end position="168"/>
    </location>
</feature>
<evidence type="ECO:0000256" key="4">
    <source>
        <dbReference type="ARBA" id="ARBA00022989"/>
    </source>
</evidence>
<evidence type="ECO:0000256" key="8">
    <source>
        <dbReference type="SAM" id="Phobius"/>
    </source>
</evidence>
<keyword evidence="3 7" id="KW-0812">Transmembrane</keyword>
<feature type="transmembrane region" description="Helical" evidence="8">
    <location>
        <begin position="223"/>
        <end position="245"/>
    </location>
</feature>
<dbReference type="PRINTS" id="PR01437">
    <property type="entry name" value="NUOXDRDTASE4"/>
</dbReference>
<keyword evidence="4 8" id="KW-1133">Transmembrane helix</keyword>
<feature type="transmembrane region" description="Helical" evidence="8">
    <location>
        <begin position="257"/>
        <end position="278"/>
    </location>
</feature>
<sequence length="452" mass="49593">MNFIYALPMVASLIGALLCLVRIEKFEETISIIAALTSSIFSFVIVFLPNISNGFFFIDGISKIMLIVISMVYVLTAIFSTTFLKYIEEPLFQKRFYYLLLDLFTFSMFFSVSINNLGLVWVGIEATTVTSALLVAVENDEPSIEATWRYIIIVSSGLVVSFISNIFIYASTGTLEISKLLSISSFSGLLPLGAMMAIVGYGTKAGIFPMHTWLPDVHGKAPAPVSAIFSGVLLPVALYVIIRVIQFTPVSYVKTFALVLGFMTVIVAASLMAVQTNYKRLFAYSTMENMGMALIGISLGGYALLGVIILILSHAFAKSSTFFLSGNLLSRYKTTKIDKVTGVMKRMPSTAYTLLFSAMAITGMPPFGTFFGEIMIILVLLSAVPVGWTILLMAFLALAFISVNFKVGKMIFSDSEGKNMERKRVGTIIPIIDTVLSVAIVFFIPWIEKVIK</sequence>
<dbReference type="InterPro" id="IPR052175">
    <property type="entry name" value="ComplexI-like_HydComp"/>
</dbReference>
<feature type="transmembrane region" description="Helical" evidence="8">
    <location>
        <begin position="6"/>
        <end position="23"/>
    </location>
</feature>
<evidence type="ECO:0000256" key="5">
    <source>
        <dbReference type="ARBA" id="ARBA00023002"/>
    </source>
</evidence>
<comment type="caution">
    <text evidence="10">The sequence shown here is derived from an EMBL/GenBank/DDBJ whole genome shotgun (WGS) entry which is preliminary data.</text>
</comment>
<keyword evidence="2" id="KW-1003">Cell membrane</keyword>
<keyword evidence="6 8" id="KW-0472">Membrane</keyword>
<feature type="transmembrane region" description="Helical" evidence="8">
    <location>
        <begin position="354"/>
        <end position="380"/>
    </location>
</feature>
<reference evidence="10" key="1">
    <citation type="journal article" date="2020" name="mSystems">
        <title>Genome- and Community-Level Interaction Insights into Carbon Utilization and Element Cycling Functions of Hydrothermarchaeota in Hydrothermal Sediment.</title>
        <authorList>
            <person name="Zhou Z."/>
            <person name="Liu Y."/>
            <person name="Xu W."/>
            <person name="Pan J."/>
            <person name="Luo Z.H."/>
            <person name="Li M."/>
        </authorList>
    </citation>
    <scope>NUCLEOTIDE SEQUENCE [LARGE SCALE GENOMIC DNA]</scope>
    <source>
        <strain evidence="10">SpSt-966</strain>
    </source>
</reference>
<dbReference type="InterPro" id="IPR001750">
    <property type="entry name" value="ND/Mrp_TM"/>
</dbReference>
<proteinExistence type="predicted"/>
<dbReference type="GO" id="GO:0008137">
    <property type="term" value="F:NADH dehydrogenase (ubiquinone) activity"/>
    <property type="evidence" value="ECO:0007669"/>
    <property type="project" value="InterPro"/>
</dbReference>
<dbReference type="Pfam" id="PF00361">
    <property type="entry name" value="Proton_antipo_M"/>
    <property type="match status" value="1"/>
</dbReference>
<evidence type="ECO:0000256" key="3">
    <source>
        <dbReference type="ARBA" id="ARBA00022692"/>
    </source>
</evidence>
<gene>
    <name evidence="10" type="ORF">ENX73_05165</name>
</gene>
<dbReference type="AlphaFoldDB" id="A0A7V3VTA3"/>
<comment type="subcellular location">
    <subcellularLocation>
        <location evidence="1">Cell membrane</location>
        <topology evidence="1">Multi-pass membrane protein</topology>
    </subcellularLocation>
    <subcellularLocation>
        <location evidence="7">Membrane</location>
        <topology evidence="7">Multi-pass membrane protein</topology>
    </subcellularLocation>
</comment>
<organism evidence="10">
    <name type="scientific">Mesoaciditoga lauensis</name>
    <dbReference type="NCBI Taxonomy" id="1495039"/>
    <lineage>
        <taxon>Bacteria</taxon>
        <taxon>Thermotogati</taxon>
        <taxon>Thermotogota</taxon>
        <taxon>Thermotogae</taxon>
        <taxon>Mesoaciditogales</taxon>
        <taxon>Mesoaciditogaceae</taxon>
        <taxon>Mesoaciditoga</taxon>
    </lineage>
</organism>
<feature type="transmembrane region" description="Helical" evidence="8">
    <location>
        <begin position="425"/>
        <end position="447"/>
    </location>
</feature>
<evidence type="ECO:0000256" key="6">
    <source>
        <dbReference type="ARBA" id="ARBA00023136"/>
    </source>
</evidence>
<dbReference type="GO" id="GO:0042773">
    <property type="term" value="P:ATP synthesis coupled electron transport"/>
    <property type="evidence" value="ECO:0007669"/>
    <property type="project" value="InterPro"/>
</dbReference>
<keyword evidence="5" id="KW-0560">Oxidoreductase</keyword>
<feature type="transmembrane region" description="Helical" evidence="8">
    <location>
        <begin position="386"/>
        <end position="405"/>
    </location>
</feature>
<dbReference type="EMBL" id="DTPE01000204">
    <property type="protein sequence ID" value="HGE75495.1"/>
    <property type="molecule type" value="Genomic_DNA"/>
</dbReference>
<feature type="transmembrane region" description="Helical" evidence="8">
    <location>
        <begin position="96"/>
        <end position="124"/>
    </location>
</feature>
<feature type="domain" description="NADH:quinone oxidoreductase/Mrp antiporter transmembrane" evidence="9">
    <location>
        <begin position="115"/>
        <end position="401"/>
    </location>
</feature>
<feature type="transmembrane region" description="Helical" evidence="8">
    <location>
        <begin position="30"/>
        <end position="52"/>
    </location>
</feature>
<dbReference type="GO" id="GO:0016491">
    <property type="term" value="F:oxidoreductase activity"/>
    <property type="evidence" value="ECO:0007669"/>
    <property type="project" value="UniProtKB-KW"/>
</dbReference>
<evidence type="ECO:0000259" key="9">
    <source>
        <dbReference type="Pfam" id="PF00361"/>
    </source>
</evidence>
<name>A0A7V3VTA3_9BACT</name>
<dbReference type="PANTHER" id="PTHR42682">
    <property type="entry name" value="HYDROGENASE-4 COMPONENT F"/>
    <property type="match status" value="1"/>
</dbReference>
<dbReference type="InterPro" id="IPR003918">
    <property type="entry name" value="NADH_UbQ_OxRdtase"/>
</dbReference>
<dbReference type="PANTHER" id="PTHR42682:SF5">
    <property type="entry name" value="HYDROGENASE-4 COMPONENT F"/>
    <property type="match status" value="1"/>
</dbReference>
<evidence type="ECO:0000256" key="2">
    <source>
        <dbReference type="ARBA" id="ARBA00022475"/>
    </source>
</evidence>
<feature type="transmembrane region" description="Helical" evidence="8">
    <location>
        <begin position="290"/>
        <end position="312"/>
    </location>
</feature>
<protein>
    <submittedName>
        <fullName evidence="10">Hydrogenase 4 subunit F</fullName>
    </submittedName>
</protein>
<evidence type="ECO:0000256" key="7">
    <source>
        <dbReference type="RuleBase" id="RU000320"/>
    </source>
</evidence>